<organism evidence="2 3">
    <name type="scientific">Lentzea kristufekii</name>
    <dbReference type="NCBI Taxonomy" id="3095430"/>
    <lineage>
        <taxon>Bacteria</taxon>
        <taxon>Bacillati</taxon>
        <taxon>Actinomycetota</taxon>
        <taxon>Actinomycetes</taxon>
        <taxon>Pseudonocardiales</taxon>
        <taxon>Pseudonocardiaceae</taxon>
        <taxon>Lentzea</taxon>
    </lineage>
</organism>
<dbReference type="Pfam" id="PF10901">
    <property type="entry name" value="DUF2690"/>
    <property type="match status" value="1"/>
</dbReference>
<name>A0ABU4TUS6_9PSEU</name>
<dbReference type="EMBL" id="JAXAVV010000010">
    <property type="protein sequence ID" value="MDX8052031.1"/>
    <property type="molecule type" value="Genomic_DNA"/>
</dbReference>
<dbReference type="RefSeq" id="WP_319985927.1">
    <property type="nucleotide sequence ID" value="NZ_JAXAVV010000010.1"/>
</dbReference>
<feature type="chain" id="PRO_5045372187" evidence="1">
    <location>
        <begin position="30"/>
        <end position="161"/>
    </location>
</feature>
<protein>
    <submittedName>
        <fullName evidence="2">DUF2690 domain-containing protein</fullName>
    </submittedName>
</protein>
<sequence>MAKKLLAGAAAVVGLSIAMLGGVTAGASAAPAAAPISAAVTCTGAGCDNKDPYDSGCGASRVNAGQKATVKGTFILYYSSTCKTNWIEVPSYAGGSTRTDGKLELAAWDKGRGKFLRFLASSSAGRHYGNMVYSPGDSCAVGLGDWNGGSTWEVAIESSGC</sequence>
<reference evidence="2 3" key="2">
    <citation type="submission" date="2023-11" db="EMBL/GenBank/DDBJ databases">
        <authorList>
            <person name="Lara A.C."/>
            <person name="Chronakova A."/>
        </authorList>
    </citation>
    <scope>NUCLEOTIDE SEQUENCE [LARGE SCALE GENOMIC DNA]</scope>
    <source>
        <strain evidence="2 3">BCCO 10_0798</strain>
    </source>
</reference>
<feature type="signal peptide" evidence="1">
    <location>
        <begin position="1"/>
        <end position="29"/>
    </location>
</feature>
<evidence type="ECO:0000313" key="2">
    <source>
        <dbReference type="EMBL" id="MDX8052031.1"/>
    </source>
</evidence>
<evidence type="ECO:0000256" key="1">
    <source>
        <dbReference type="SAM" id="SignalP"/>
    </source>
</evidence>
<gene>
    <name evidence="2" type="ORF">SK571_21775</name>
</gene>
<proteinExistence type="predicted"/>
<keyword evidence="1" id="KW-0732">Signal</keyword>
<reference evidence="2 3" key="1">
    <citation type="submission" date="2023-11" db="EMBL/GenBank/DDBJ databases">
        <title>Lentzea sokolovensis, sp. nov., Lentzea kristufkii, sp. nov., and Lentzea miocenensis, sp. nov., rare actinobacteria from Sokolov Coal Basin, Miocene lacustrine sediment, Czech Republic.</title>
        <authorList>
            <person name="Lara A."/>
            <person name="Kotroba L."/>
            <person name="Nouioui I."/>
            <person name="Neumann-Schaal M."/>
            <person name="Mast Y."/>
            <person name="Chronakova A."/>
        </authorList>
    </citation>
    <scope>NUCLEOTIDE SEQUENCE [LARGE SCALE GENOMIC DNA]</scope>
    <source>
        <strain evidence="2 3">BCCO 10_0798</strain>
    </source>
</reference>
<comment type="caution">
    <text evidence="2">The sequence shown here is derived from an EMBL/GenBank/DDBJ whole genome shotgun (WGS) entry which is preliminary data.</text>
</comment>
<dbReference type="Proteomes" id="UP001271792">
    <property type="component" value="Unassembled WGS sequence"/>
</dbReference>
<dbReference type="InterPro" id="IPR021224">
    <property type="entry name" value="DUF2690"/>
</dbReference>
<accession>A0ABU4TUS6</accession>
<evidence type="ECO:0000313" key="3">
    <source>
        <dbReference type="Proteomes" id="UP001271792"/>
    </source>
</evidence>
<keyword evidence="3" id="KW-1185">Reference proteome</keyword>